<name>A0ABQ3H086_9NEIS</name>
<evidence type="ECO:0000259" key="1">
    <source>
        <dbReference type="Pfam" id="PF13474"/>
    </source>
</evidence>
<dbReference type="InterPro" id="IPR037401">
    <property type="entry name" value="SnoaL-like"/>
</dbReference>
<organism evidence="2 3">
    <name type="scientific">Jeongeupia chitinilytica</name>
    <dbReference type="NCBI Taxonomy" id="1041641"/>
    <lineage>
        <taxon>Bacteria</taxon>
        <taxon>Pseudomonadati</taxon>
        <taxon>Pseudomonadota</taxon>
        <taxon>Betaproteobacteria</taxon>
        <taxon>Neisseriales</taxon>
        <taxon>Chitinibacteraceae</taxon>
        <taxon>Jeongeupia</taxon>
    </lineage>
</organism>
<dbReference type="Proteomes" id="UP000604737">
    <property type="component" value="Unassembled WGS sequence"/>
</dbReference>
<dbReference type="InterPro" id="IPR032710">
    <property type="entry name" value="NTF2-like_dom_sf"/>
</dbReference>
<protein>
    <submittedName>
        <fullName evidence="2">Ketosteroid isomerase</fullName>
    </submittedName>
</protein>
<accession>A0ABQ3H086</accession>
<dbReference type="Pfam" id="PF13474">
    <property type="entry name" value="SnoaL_3"/>
    <property type="match status" value="1"/>
</dbReference>
<evidence type="ECO:0000313" key="2">
    <source>
        <dbReference type="EMBL" id="GHD63111.1"/>
    </source>
</evidence>
<evidence type="ECO:0000313" key="3">
    <source>
        <dbReference type="Proteomes" id="UP000604737"/>
    </source>
</evidence>
<dbReference type="GO" id="GO:0016853">
    <property type="term" value="F:isomerase activity"/>
    <property type="evidence" value="ECO:0007669"/>
    <property type="project" value="UniProtKB-KW"/>
</dbReference>
<dbReference type="EMBL" id="BMYO01000005">
    <property type="protein sequence ID" value="GHD63111.1"/>
    <property type="molecule type" value="Genomic_DNA"/>
</dbReference>
<dbReference type="Gene3D" id="3.10.450.50">
    <property type="match status" value="1"/>
</dbReference>
<reference evidence="3" key="1">
    <citation type="journal article" date="2019" name="Int. J. Syst. Evol. Microbiol.">
        <title>The Global Catalogue of Microorganisms (GCM) 10K type strain sequencing project: providing services to taxonomists for standard genome sequencing and annotation.</title>
        <authorList>
            <consortium name="The Broad Institute Genomics Platform"/>
            <consortium name="The Broad Institute Genome Sequencing Center for Infectious Disease"/>
            <person name="Wu L."/>
            <person name="Ma J."/>
        </authorList>
    </citation>
    <scope>NUCLEOTIDE SEQUENCE [LARGE SCALE GENOMIC DNA]</scope>
    <source>
        <strain evidence="3">KCTC 23701</strain>
    </source>
</reference>
<keyword evidence="2" id="KW-0413">Isomerase</keyword>
<sequence length="145" mass="16276">MPVETERFAIQLAAYKAAVYAKDVDAFAALYADDVLIFDMWGAWSVRGLNAWRDSARGWFDSLGEERVVVDILQAQSTRAGTLIVGHAVLTFTATAADGQILRSQSNRLTMALKRVEDTWKIIHEHTSAPLDFRTQQAMLKYQPE</sequence>
<feature type="domain" description="SnoaL-like" evidence="1">
    <location>
        <begin position="13"/>
        <end position="131"/>
    </location>
</feature>
<keyword evidence="3" id="KW-1185">Reference proteome</keyword>
<comment type="caution">
    <text evidence="2">The sequence shown here is derived from an EMBL/GenBank/DDBJ whole genome shotgun (WGS) entry which is preliminary data.</text>
</comment>
<gene>
    <name evidence="2" type="ORF">GCM10007350_19880</name>
</gene>
<dbReference type="SUPFAM" id="SSF54427">
    <property type="entry name" value="NTF2-like"/>
    <property type="match status" value="1"/>
</dbReference>
<proteinExistence type="predicted"/>
<dbReference type="RefSeq" id="WP_189460361.1">
    <property type="nucleotide sequence ID" value="NZ_BMYO01000005.1"/>
</dbReference>